<name>A0A6N2N8K2_SALVM</name>
<feature type="region of interest" description="Disordered" evidence="1">
    <location>
        <begin position="1"/>
        <end position="113"/>
    </location>
</feature>
<proteinExistence type="predicted"/>
<accession>A0A6N2N8K2</accession>
<protein>
    <submittedName>
        <fullName evidence="2">Uncharacterized protein</fullName>
    </submittedName>
</protein>
<evidence type="ECO:0000313" key="2">
    <source>
        <dbReference type="EMBL" id="VFU63300.1"/>
    </source>
</evidence>
<dbReference type="EMBL" id="CAADRP010002196">
    <property type="protein sequence ID" value="VFU63300.1"/>
    <property type="molecule type" value="Genomic_DNA"/>
</dbReference>
<feature type="compositionally biased region" description="Basic and acidic residues" evidence="1">
    <location>
        <begin position="1"/>
        <end position="24"/>
    </location>
</feature>
<sequence>MDVTTKEENVVVKHRKETESHQESKNQQGEENSGKLEEIINNNLTLKRVRSGDEDEVEADDQVKVEENEVSPEETVGEEKEEEGVKQSNEGSEEIKPQEKQDQVVSSLRNYTG</sequence>
<evidence type="ECO:0000256" key="1">
    <source>
        <dbReference type="SAM" id="MobiDB-lite"/>
    </source>
</evidence>
<dbReference type="AlphaFoldDB" id="A0A6N2N8K2"/>
<gene>
    <name evidence="2" type="ORF">SVIM_LOCUS481643</name>
</gene>
<feature type="compositionally biased region" description="Polar residues" evidence="1">
    <location>
        <begin position="103"/>
        <end position="113"/>
    </location>
</feature>
<organism evidence="2">
    <name type="scientific">Salix viminalis</name>
    <name type="common">Common osier</name>
    <name type="synonym">Basket willow</name>
    <dbReference type="NCBI Taxonomy" id="40686"/>
    <lineage>
        <taxon>Eukaryota</taxon>
        <taxon>Viridiplantae</taxon>
        <taxon>Streptophyta</taxon>
        <taxon>Embryophyta</taxon>
        <taxon>Tracheophyta</taxon>
        <taxon>Spermatophyta</taxon>
        <taxon>Magnoliopsida</taxon>
        <taxon>eudicotyledons</taxon>
        <taxon>Gunneridae</taxon>
        <taxon>Pentapetalae</taxon>
        <taxon>rosids</taxon>
        <taxon>fabids</taxon>
        <taxon>Malpighiales</taxon>
        <taxon>Salicaceae</taxon>
        <taxon>Saliceae</taxon>
        <taxon>Salix</taxon>
    </lineage>
</organism>
<reference evidence="2" key="1">
    <citation type="submission" date="2019-03" db="EMBL/GenBank/DDBJ databases">
        <authorList>
            <person name="Mank J."/>
            <person name="Almeida P."/>
        </authorList>
    </citation>
    <scope>NUCLEOTIDE SEQUENCE</scope>
    <source>
        <strain evidence="2">78183</strain>
    </source>
</reference>
<feature type="compositionally biased region" description="Acidic residues" evidence="1">
    <location>
        <begin position="68"/>
        <end position="82"/>
    </location>
</feature>
<feature type="compositionally biased region" description="Basic and acidic residues" evidence="1">
    <location>
        <begin position="93"/>
        <end position="102"/>
    </location>
</feature>